<protein>
    <submittedName>
        <fullName evidence="2">Uncharacterized protein</fullName>
    </submittedName>
</protein>
<accession>A0A0G4F1Q5</accession>
<dbReference type="AlphaFoldDB" id="A0A0G4F1Q5"/>
<dbReference type="EMBL" id="CDMY01000362">
    <property type="protein sequence ID" value="CEM05660.1"/>
    <property type="molecule type" value="Genomic_DNA"/>
</dbReference>
<keyword evidence="1" id="KW-0812">Transmembrane</keyword>
<feature type="transmembrane region" description="Helical" evidence="1">
    <location>
        <begin position="93"/>
        <end position="111"/>
    </location>
</feature>
<evidence type="ECO:0000256" key="1">
    <source>
        <dbReference type="SAM" id="Phobius"/>
    </source>
</evidence>
<keyword evidence="1" id="KW-1133">Transmembrane helix</keyword>
<dbReference type="InParanoid" id="A0A0G4F1Q5"/>
<keyword evidence="1" id="KW-0472">Membrane</keyword>
<gene>
    <name evidence="2" type="ORF">Vbra_14280</name>
</gene>
<sequence>MFPGFIQGDLSTYVLREPSAEEYPIHQVMLAGVELLLGGAYFMLVSLMGLTNPFGAWFFCNVEMACQTYARQRIKGVPTGQSRTPPPAPPIPLYFPTYFLLVIAFSLSWMVRTAIHQVILLSWKYLLVTDLLKDVDMGNTEKAMGLAKFLFGGLYPHAEAVFPLDSTAAAALLSAPGLIEKLTLFVEPPAAAHPAGIQKNDAAAHSELAIRTGEMQKIHHQREREKMKEHGGAVETTTRQEVKVVHNLLVATKLLGITFALVTISFYLCEFVLALLSLAAITVYFAREIVWAAVVAYRNFIFALATLYFIQLVLIVSLFKRVVGPSGHVSRPAWFHAFFDLMVLVNLPYGLVLGVTRVLIVAASGVIHCFTIDRTPITIAALDAAHGAFLSACWLCHHEFNTLYRAALTCINKTVHNVTMTVPPPSPSTLRRVRNRLWLAVTLHNNPSLIDMRHRPADETQAPDGAARAAVMAKCLWCLRKGQPATEEGGEEGLADHERRTTAYVFSGGTDGDDGRKQKGCDKERIPEEREVNAMPAAEVSGEVFIDADMSLRNDELDEGMVNRPTSTVTSL</sequence>
<dbReference type="VEuPathDB" id="CryptoDB:Vbra_14280"/>
<reference evidence="2 3" key="1">
    <citation type="submission" date="2014-11" db="EMBL/GenBank/DDBJ databases">
        <authorList>
            <person name="Zhu J."/>
            <person name="Qi W."/>
            <person name="Song R."/>
        </authorList>
    </citation>
    <scope>NUCLEOTIDE SEQUENCE [LARGE SCALE GENOMIC DNA]</scope>
</reference>
<dbReference type="Proteomes" id="UP000041254">
    <property type="component" value="Unassembled WGS sequence"/>
</dbReference>
<evidence type="ECO:0000313" key="3">
    <source>
        <dbReference type="Proteomes" id="UP000041254"/>
    </source>
</evidence>
<keyword evidence="3" id="KW-1185">Reference proteome</keyword>
<feature type="transmembrane region" description="Helical" evidence="1">
    <location>
        <begin position="301"/>
        <end position="319"/>
    </location>
</feature>
<name>A0A0G4F1Q5_VITBC</name>
<feature type="transmembrane region" description="Helical" evidence="1">
    <location>
        <begin position="334"/>
        <end position="355"/>
    </location>
</feature>
<feature type="transmembrane region" description="Helical" evidence="1">
    <location>
        <begin position="274"/>
        <end position="294"/>
    </location>
</feature>
<feature type="transmembrane region" description="Helical" evidence="1">
    <location>
        <begin position="28"/>
        <end position="49"/>
    </location>
</feature>
<proteinExistence type="predicted"/>
<evidence type="ECO:0000313" key="2">
    <source>
        <dbReference type="EMBL" id="CEM05660.1"/>
    </source>
</evidence>
<feature type="transmembrane region" description="Helical" evidence="1">
    <location>
        <begin position="248"/>
        <end position="268"/>
    </location>
</feature>
<organism evidence="2 3">
    <name type="scientific">Vitrella brassicaformis (strain CCMP3155)</name>
    <dbReference type="NCBI Taxonomy" id="1169540"/>
    <lineage>
        <taxon>Eukaryota</taxon>
        <taxon>Sar</taxon>
        <taxon>Alveolata</taxon>
        <taxon>Colpodellida</taxon>
        <taxon>Vitrellaceae</taxon>
        <taxon>Vitrella</taxon>
    </lineage>
</organism>